<feature type="domain" description="Trimeric autotransporter adhesin YadA-like stalk" evidence="13">
    <location>
        <begin position="609"/>
        <end position="649"/>
    </location>
</feature>
<dbReference type="RefSeq" id="WP_063145692.1">
    <property type="nucleotide sequence ID" value="NZ_FJXR01000048.1"/>
</dbReference>
<keyword evidence="8" id="KW-0653">Protein transport</keyword>
<keyword evidence="6" id="KW-0812">Transmembrane</keyword>
<dbReference type="AlphaFoldDB" id="A0A157J150"/>
<gene>
    <name evidence="15" type="primary">yadA</name>
    <name evidence="15" type="ORF">SAMEA2273318_04772</name>
</gene>
<dbReference type="GO" id="GO:0009279">
    <property type="term" value="C:cell outer membrane"/>
    <property type="evidence" value="ECO:0007669"/>
    <property type="project" value="UniProtKB-SubCell"/>
</dbReference>
<organism evidence="15 16">
    <name type="scientific">Enterobacter cloacae</name>
    <dbReference type="NCBI Taxonomy" id="550"/>
    <lineage>
        <taxon>Bacteria</taxon>
        <taxon>Pseudomonadati</taxon>
        <taxon>Pseudomonadota</taxon>
        <taxon>Gammaproteobacteria</taxon>
        <taxon>Enterobacterales</taxon>
        <taxon>Enterobacteriaceae</taxon>
        <taxon>Enterobacter</taxon>
        <taxon>Enterobacter cloacae complex</taxon>
    </lineage>
</organism>
<accession>A0A157J150</accession>
<evidence type="ECO:0000256" key="6">
    <source>
        <dbReference type="ARBA" id="ARBA00022692"/>
    </source>
</evidence>
<evidence type="ECO:0000259" key="14">
    <source>
        <dbReference type="Pfam" id="PF13018"/>
    </source>
</evidence>
<dbReference type="SUPFAM" id="SSF54523">
    <property type="entry name" value="Pili subunits"/>
    <property type="match status" value="1"/>
</dbReference>
<keyword evidence="4" id="KW-0813">Transport</keyword>
<comment type="subcellular location">
    <subcellularLocation>
        <location evidence="2">Cell outer membrane</location>
    </subcellularLocation>
    <subcellularLocation>
        <location evidence="1">Cell surface</location>
    </subcellularLocation>
</comment>
<dbReference type="EMBL" id="FJXR01000048">
    <property type="protein sequence ID" value="CZW42577.1"/>
    <property type="molecule type" value="Genomic_DNA"/>
</dbReference>
<feature type="domain" description="Trimeric autotransporter adhesin YadA-like stalk" evidence="13">
    <location>
        <begin position="540"/>
        <end position="575"/>
    </location>
</feature>
<dbReference type="Gene3D" id="3.30.1300.30">
    <property type="entry name" value="GSPII I/J protein-like"/>
    <property type="match status" value="1"/>
</dbReference>
<feature type="domain" description="Trimeric autotransporter adhesin YadA-like stalk" evidence="13">
    <location>
        <begin position="1040"/>
        <end position="1072"/>
    </location>
</feature>
<feature type="domain" description="Trimeric autotransporter adhesin YadA-like stalk" evidence="13">
    <location>
        <begin position="1147"/>
        <end position="1186"/>
    </location>
</feature>
<feature type="domain" description="Trimeric autotransporter adhesin YadA-like stalk" evidence="13">
    <location>
        <begin position="964"/>
        <end position="1005"/>
    </location>
</feature>
<evidence type="ECO:0000256" key="3">
    <source>
        <dbReference type="ARBA" id="ARBA00005848"/>
    </source>
</evidence>
<keyword evidence="5" id="KW-1134">Transmembrane beta strand</keyword>
<evidence type="ECO:0000256" key="7">
    <source>
        <dbReference type="ARBA" id="ARBA00022729"/>
    </source>
</evidence>
<feature type="domain" description="Trimeric autotransporter adhesin YadA-like stalk" evidence="13">
    <location>
        <begin position="323"/>
        <end position="358"/>
    </location>
</feature>
<feature type="domain" description="Trimeric autotransporter adhesin YadA-like head" evidence="12">
    <location>
        <begin position="1120"/>
        <end position="1141"/>
    </location>
</feature>
<dbReference type="InterPro" id="IPR008640">
    <property type="entry name" value="Adhesin_Head_dom"/>
</dbReference>
<feature type="domain" description="Trimeric autotransporter adhesin YadA-like head" evidence="12">
    <location>
        <begin position="229"/>
        <end position="253"/>
    </location>
</feature>
<feature type="domain" description="Trimeric autotransporter adhesin YadA-like stalk" evidence="13">
    <location>
        <begin position="392"/>
        <end position="432"/>
    </location>
</feature>
<dbReference type="GO" id="GO:0009986">
    <property type="term" value="C:cell surface"/>
    <property type="evidence" value="ECO:0007669"/>
    <property type="project" value="UniProtKB-SubCell"/>
</dbReference>
<sequence>MNKIYKVIWDPILNINIVAGEFSRSKGKKSSKSALVGGLLGAVALSFSPVESAQAYTAGGGATTDADGVAIGTNSTAGVAVTVPIGAIGTGNTDINGAKVSSVSIGETATSDSGSVAIGDHANALNTGTSTGVSVAIGPYSSATKGGSIAVGASALANGQNSVALGIGTETGVDGDVAIGSSAYAGDGGKGNTSVGNWSKAVSGSAAAFGDLSNALAAKSTAVGYKSTATAEDSLAMGSQSTATAASAVAAGLKSSANATDAVALGANSVASVAGSVALGANSVTSNAVATESATINGNTYHFAGATPFSTVSVGGKGSERTVSNVAAGRLSSTSTDAVNGSQLNATNLALNSLSDTSVQYDADKDGNLNLNSITLKGTTYNSQNGSGGTTITNVARGVNDSDAVNMSQLNDVNSGIADINTTITNLAGNTDTTYIETHGSGIRYSRTNETGLAESDSTASGKGSTAVGYNATSAGENSLALGNAATATNTGDVALGAGSTTAAAVATTSATIKGATYNFAGTAPVSTVSVGSAGKERTITNVAAGRLSATSTDAVNGSQLNATNLALNSLSDTSVQYDADKDGNLNLNSITLKGTTYNSQNGSGGTTITNVARGVNDSDAVNMSQLNDVNGDIADINTTITNLAGNTDTTYIDAHGSGTRYTRTNATGLAESDSTASGKGSTAVGYNATSAGENSLALGNAATATNAGDVALGAGSTTAAAVATTSAVINGVTYNFAGTAPVSTVSVGSAGKERTITNVAAGRLSATSTDAVNGSQLYATNTAVSNLTQSTIQYNTNTDGSTNYDSIVLNGDTYNIKTKEGGTTISNVAYGVNDSDAVNVQQLNEATSNIYNSGVKYFHSTSELADAVASGADSVAVGPQASAKGASSIAMGNNAESVGANSTAIGAGAKATNANDVALGSNSVTEAAVATTGVTIRGQEYSFAGTAPTSTVSVGSAGNERTITNVAAGRISATSTDAVNGSQLYATNQAIENITASVSDISASAVQYNTLADGSVDYNTLVLGGDTYDNATNTGGTTIANVANGVNASDAVNKYQLDQVSESVVTLAEGKAGMFQVNNTSNLATPVLTGADTTAVGAGTNVSGNSSVAVGSGSTASHNNAVALGANSSTDRDNSVSVGSAGNERQITNVAAGTKSTDAVNVAQMKDAVSDSYQYTNNKFGDLKNMINDQKDKLSAGIAGAMAMAGLPQPYSAGASMFSMSGGTYQGESAVAFGVSTISDNGKWVSKLSGSTNSQGDYGAAIGVGYQW</sequence>
<proteinExistence type="inferred from homology"/>
<evidence type="ECO:0000256" key="8">
    <source>
        <dbReference type="ARBA" id="ARBA00022927"/>
    </source>
</evidence>
<evidence type="ECO:0000256" key="2">
    <source>
        <dbReference type="ARBA" id="ARBA00004442"/>
    </source>
</evidence>
<evidence type="ECO:0000259" key="12">
    <source>
        <dbReference type="Pfam" id="PF05658"/>
    </source>
</evidence>
<feature type="domain" description="Trimeric autotransporter adhesin YadA-like head" evidence="12">
    <location>
        <begin position="157"/>
        <end position="183"/>
    </location>
</feature>
<evidence type="ECO:0000256" key="4">
    <source>
        <dbReference type="ARBA" id="ARBA00022448"/>
    </source>
</evidence>
<dbReference type="Pfam" id="PF05662">
    <property type="entry name" value="YadA_stalk"/>
    <property type="match status" value="9"/>
</dbReference>
<dbReference type="Proteomes" id="UP000076008">
    <property type="component" value="Unassembled WGS sequence"/>
</dbReference>
<evidence type="ECO:0000259" key="11">
    <source>
        <dbReference type="Pfam" id="PF03895"/>
    </source>
</evidence>
<keyword evidence="7" id="KW-0732">Signal</keyword>
<dbReference type="InterPro" id="IPR011049">
    <property type="entry name" value="Serralysin-like_metalloprot_C"/>
</dbReference>
<feature type="domain" description="Trimeric autotransporter adhesin YadA-like head" evidence="12">
    <location>
        <begin position="677"/>
        <end position="702"/>
    </location>
</feature>
<name>A0A157J150_ENTCL</name>
<feature type="domain" description="Trimeric autotransporter adhesin YadA-like C-terminal membrane anchor" evidence="11">
    <location>
        <begin position="1209"/>
        <end position="1269"/>
    </location>
</feature>
<dbReference type="Gene3D" id="2.150.10.10">
    <property type="entry name" value="Serralysin-like metalloprotease, C-terminal"/>
    <property type="match status" value="9"/>
</dbReference>
<dbReference type="InterPro" id="IPR008635">
    <property type="entry name" value="Coiled_stalk_dom"/>
</dbReference>
<dbReference type="Pfam" id="PF13018">
    <property type="entry name" value="ESPR"/>
    <property type="match status" value="1"/>
</dbReference>
<evidence type="ECO:0000256" key="9">
    <source>
        <dbReference type="ARBA" id="ARBA00023136"/>
    </source>
</evidence>
<evidence type="ECO:0000256" key="1">
    <source>
        <dbReference type="ARBA" id="ARBA00004241"/>
    </source>
</evidence>
<feature type="domain" description="Trimeric autotransporter adhesin YadA-like head" evidence="12">
    <location>
        <begin position="870"/>
        <end position="896"/>
    </location>
</feature>
<feature type="domain" description="Trimeric autotransporter adhesin YadA-like stalk" evidence="13">
    <location>
        <begin position="826"/>
        <end position="859"/>
    </location>
</feature>
<feature type="domain" description="ESPR" evidence="14">
    <location>
        <begin position="1"/>
        <end position="47"/>
    </location>
</feature>
<dbReference type="InterPro" id="IPR024973">
    <property type="entry name" value="ESPR"/>
</dbReference>
<feature type="domain" description="Trimeric autotransporter adhesin YadA-like stalk" evidence="13">
    <location>
        <begin position="757"/>
        <end position="800"/>
    </location>
</feature>
<evidence type="ECO:0000259" key="13">
    <source>
        <dbReference type="Pfam" id="PF05662"/>
    </source>
</evidence>
<dbReference type="Pfam" id="PF05658">
    <property type="entry name" value="YadA_head"/>
    <property type="match status" value="10"/>
</dbReference>
<reference evidence="15 16" key="1">
    <citation type="submission" date="2016-03" db="EMBL/GenBank/DDBJ databases">
        <authorList>
            <consortium name="Pathogen Informatics"/>
        </authorList>
    </citation>
    <scope>NUCLEOTIDE SEQUENCE [LARGE SCALE GENOMIC DNA]</scope>
    <source>
        <strain evidence="16">e1252</strain>
    </source>
</reference>
<dbReference type="Gene3D" id="1.20.5.170">
    <property type="match status" value="2"/>
</dbReference>
<evidence type="ECO:0000313" key="16">
    <source>
        <dbReference type="Proteomes" id="UP000076008"/>
    </source>
</evidence>
<keyword evidence="9" id="KW-0472">Membrane</keyword>
<evidence type="ECO:0000256" key="10">
    <source>
        <dbReference type="ARBA" id="ARBA00023237"/>
    </source>
</evidence>
<evidence type="ECO:0000313" key="15">
    <source>
        <dbReference type="EMBL" id="CZW42577.1"/>
    </source>
</evidence>
<feature type="domain" description="Trimeric autotransporter adhesin YadA-like head" evidence="12">
    <location>
        <begin position="134"/>
        <end position="155"/>
    </location>
</feature>
<feature type="domain" description="Trimeric autotransporter adhesin YadA-like head" evidence="12">
    <location>
        <begin position="1090"/>
        <end position="1115"/>
    </location>
</feature>
<protein>
    <submittedName>
        <fullName evidence="15">YadA domain-containing protein</fullName>
    </submittedName>
</protein>
<feature type="domain" description="Trimeric autotransporter adhesin YadA-like head" evidence="12">
    <location>
        <begin position="257"/>
        <end position="283"/>
    </location>
</feature>
<feature type="domain" description="Trimeric autotransporter adhesin YadA-like head" evidence="12">
    <location>
        <begin position="900"/>
        <end position="924"/>
    </location>
</feature>
<comment type="similarity">
    <text evidence="3">Belongs to the autotransporter-2 (AT-2) (TC 1.B.40) family.</text>
</comment>
<feature type="domain" description="Trimeric autotransporter adhesin YadA-like head" evidence="12">
    <location>
        <begin position="460"/>
        <end position="485"/>
    </location>
</feature>
<evidence type="ECO:0000256" key="5">
    <source>
        <dbReference type="ARBA" id="ARBA00022452"/>
    </source>
</evidence>
<dbReference type="SUPFAM" id="SSF101967">
    <property type="entry name" value="Adhesin YadA, collagen-binding domain"/>
    <property type="match status" value="8"/>
</dbReference>
<dbReference type="InterPro" id="IPR045584">
    <property type="entry name" value="Pilin-like"/>
</dbReference>
<keyword evidence="10" id="KW-0998">Cell outer membrane</keyword>
<dbReference type="InterPro" id="IPR005594">
    <property type="entry name" value="YadA_C"/>
</dbReference>
<dbReference type="Pfam" id="PF03895">
    <property type="entry name" value="YadA_anchor"/>
    <property type="match status" value="1"/>
</dbReference>
<dbReference type="GO" id="GO:0015031">
    <property type="term" value="P:protein transport"/>
    <property type="evidence" value="ECO:0007669"/>
    <property type="project" value="UniProtKB-KW"/>
</dbReference>